<keyword evidence="3" id="KW-1185">Reference proteome</keyword>
<dbReference type="InterPro" id="IPR055235">
    <property type="entry name" value="ASD1_cat"/>
</dbReference>
<gene>
    <name evidence="2" type="ORF">GM418_29020</name>
</gene>
<dbReference type="InterPro" id="IPR013780">
    <property type="entry name" value="Glyco_hydro_b"/>
</dbReference>
<dbReference type="Pfam" id="PF22848">
    <property type="entry name" value="ASD1_dom"/>
    <property type="match status" value="1"/>
</dbReference>
<evidence type="ECO:0000259" key="1">
    <source>
        <dbReference type="Pfam" id="PF22848"/>
    </source>
</evidence>
<dbReference type="PANTHER" id="PTHR43576:SF2">
    <property type="entry name" value="INTRACELLULAR EXO-ALPHA-L-ARABINOFURANOSIDASE 2"/>
    <property type="match status" value="1"/>
</dbReference>
<dbReference type="RefSeq" id="WP_158871569.1">
    <property type="nucleotide sequence ID" value="NZ_CP046401.1"/>
</dbReference>
<name>A0A6I6KBF9_9BACT</name>
<dbReference type="KEGG" id="mcos:GM418_29020"/>
<dbReference type="GO" id="GO:0000272">
    <property type="term" value="P:polysaccharide catabolic process"/>
    <property type="evidence" value="ECO:0007669"/>
    <property type="project" value="TreeGrafter"/>
</dbReference>
<dbReference type="EMBL" id="CP046401">
    <property type="protein sequence ID" value="QGY47564.1"/>
    <property type="molecule type" value="Genomic_DNA"/>
</dbReference>
<protein>
    <submittedName>
        <fullName evidence="2">Alpha-L-arabinofuranosidase</fullName>
    </submittedName>
</protein>
<dbReference type="InterPro" id="IPR017853">
    <property type="entry name" value="GH"/>
</dbReference>
<dbReference type="Proteomes" id="UP000428260">
    <property type="component" value="Chromosome"/>
</dbReference>
<reference evidence="2 3" key="1">
    <citation type="submission" date="2019-11" db="EMBL/GenBank/DDBJ databases">
        <authorList>
            <person name="Zheng R.K."/>
            <person name="Sun C.M."/>
        </authorList>
    </citation>
    <scope>NUCLEOTIDE SEQUENCE [LARGE SCALE GENOMIC DNA]</scope>
    <source>
        <strain evidence="2 3">WC007</strain>
    </source>
</reference>
<evidence type="ECO:0000313" key="3">
    <source>
        <dbReference type="Proteomes" id="UP000428260"/>
    </source>
</evidence>
<feature type="domain" description="Alpha-L-arabinofuranosidase 1 catalytic" evidence="1">
    <location>
        <begin position="86"/>
        <end position="285"/>
    </location>
</feature>
<organism evidence="2 3">
    <name type="scientific">Maribellus comscasis</name>
    <dbReference type="NCBI Taxonomy" id="2681766"/>
    <lineage>
        <taxon>Bacteria</taxon>
        <taxon>Pseudomonadati</taxon>
        <taxon>Bacteroidota</taxon>
        <taxon>Bacteroidia</taxon>
        <taxon>Marinilabiliales</taxon>
        <taxon>Prolixibacteraceae</taxon>
        <taxon>Maribellus</taxon>
    </lineage>
</organism>
<dbReference type="SUPFAM" id="SSF51445">
    <property type="entry name" value="(Trans)glycosidases"/>
    <property type="match status" value="1"/>
</dbReference>
<accession>A0A6I6KBF9</accession>
<proteinExistence type="predicted"/>
<evidence type="ECO:0000313" key="2">
    <source>
        <dbReference type="EMBL" id="QGY47564.1"/>
    </source>
</evidence>
<dbReference type="AlphaFoldDB" id="A0A6I6KBF9"/>
<dbReference type="Gene3D" id="3.20.20.80">
    <property type="entry name" value="Glycosidases"/>
    <property type="match status" value="1"/>
</dbReference>
<dbReference type="PANTHER" id="PTHR43576">
    <property type="entry name" value="ALPHA-L-ARABINOFURANOSIDASE C-RELATED"/>
    <property type="match status" value="1"/>
</dbReference>
<dbReference type="Gene3D" id="2.60.40.1180">
    <property type="entry name" value="Golgi alpha-mannosidase II"/>
    <property type="match status" value="1"/>
</dbReference>
<sequence>MKRRNFIKITGVGSASVIATSKINMAIAKDAFETSEIKINPSPKFELSPWLYMQFMEPLGVTDGSVEAAWDHGHDKWREDVVNVTRELAPGMIRWGGILSSYYRWREAVGLRDSRKPMYNIQWEGMETNQIGTSEFVDFCNQVNADPLMTVNFESEGNPNWATTPKGDVRSADAAEAAEWVDYCNNPSNRERIKHGFKEPFNIKTWQIGNETSYGRNRFDLKTAAKKTVEFAKAMKKVDPSIQLIGWGDSGWSKKMIEEAGEYIDFIAFHHMYNPGRNVENSPLRDNKYREDPAATWEILMDGYKPHEEKIKNIRDEVIGTGKPLALTECHYALPGRNRCEVLSSWATGVSYARLMNLHERNGDLLKIATLADFCGTRWQVNAIMIPVPGGKSFMMPVAKIMSLYRHHTGKNYLEVENVPGDLDITASRTGNTVFLHVVNTSRYRTIKTSIDILNMQINSGKAFELKTDPEFEIMRAENDPLLPIERNLNVEELVEFPPASVTAVELNVV</sequence>